<dbReference type="AlphaFoldDB" id="A0A8T9C9T5"/>
<keyword evidence="7" id="KW-0010">Activator</keyword>
<dbReference type="OrthoDB" id="3364175at2759"/>
<dbReference type="EMBL" id="QGMK01000328">
    <property type="protein sequence ID" value="TVY82371.1"/>
    <property type="molecule type" value="Genomic_DNA"/>
</dbReference>
<keyword evidence="3" id="KW-0862">Zinc</keyword>
<evidence type="ECO:0000256" key="9">
    <source>
        <dbReference type="ARBA" id="ARBA00023242"/>
    </source>
</evidence>
<dbReference type="PROSITE" id="PS50048">
    <property type="entry name" value="ZN2_CY6_FUNGAL_2"/>
    <property type="match status" value="1"/>
</dbReference>
<evidence type="ECO:0000256" key="10">
    <source>
        <dbReference type="SAM" id="MobiDB-lite"/>
    </source>
</evidence>
<keyword evidence="2" id="KW-0479">Metal-binding</keyword>
<feature type="compositionally biased region" description="Basic residues" evidence="10">
    <location>
        <begin position="27"/>
        <end position="39"/>
    </location>
</feature>
<dbReference type="Proteomes" id="UP000469558">
    <property type="component" value="Unassembled WGS sequence"/>
</dbReference>
<dbReference type="SMART" id="SM00906">
    <property type="entry name" value="Fungal_trans"/>
    <property type="match status" value="1"/>
</dbReference>
<dbReference type="SMART" id="SM00066">
    <property type="entry name" value="GAL4"/>
    <property type="match status" value="1"/>
</dbReference>
<proteinExistence type="predicted"/>
<evidence type="ECO:0000256" key="8">
    <source>
        <dbReference type="ARBA" id="ARBA00023163"/>
    </source>
</evidence>
<keyword evidence="8" id="KW-0804">Transcription</keyword>
<feature type="region of interest" description="Disordered" evidence="10">
    <location>
        <begin position="165"/>
        <end position="184"/>
    </location>
</feature>
<dbReference type="InterPro" id="IPR036864">
    <property type="entry name" value="Zn2-C6_fun-type_DNA-bd_sf"/>
</dbReference>
<feature type="compositionally biased region" description="Low complexity" evidence="10">
    <location>
        <begin position="242"/>
        <end position="254"/>
    </location>
</feature>
<dbReference type="FunFam" id="4.10.240.10:FF:000005">
    <property type="entry name" value="Quinic acid utilization activator"/>
    <property type="match status" value="1"/>
</dbReference>
<gene>
    <name evidence="12" type="primary">qutA</name>
    <name evidence="12" type="ORF">LSUE1_G004331</name>
</gene>
<dbReference type="GO" id="GO:0045944">
    <property type="term" value="P:positive regulation of transcription by RNA polymerase II"/>
    <property type="evidence" value="ECO:0007669"/>
    <property type="project" value="TreeGrafter"/>
</dbReference>
<dbReference type="PANTHER" id="PTHR47655:SF2">
    <property type="entry name" value="QUINIC ACID UTILIZATION ACTIVATOR"/>
    <property type="match status" value="1"/>
</dbReference>
<dbReference type="InterPro" id="IPR001138">
    <property type="entry name" value="Zn2Cys6_DnaBD"/>
</dbReference>
<feature type="region of interest" description="Disordered" evidence="10">
    <location>
        <begin position="1"/>
        <end position="42"/>
    </location>
</feature>
<keyword evidence="6" id="KW-0238">DNA-binding</keyword>
<evidence type="ECO:0000256" key="5">
    <source>
        <dbReference type="ARBA" id="ARBA00023015"/>
    </source>
</evidence>
<dbReference type="Pfam" id="PF00172">
    <property type="entry name" value="Zn_clus"/>
    <property type="match status" value="1"/>
</dbReference>
<comment type="caution">
    <text evidence="12">The sequence shown here is derived from an EMBL/GenBank/DDBJ whole genome shotgun (WGS) entry which is preliminary data.</text>
</comment>
<evidence type="ECO:0000313" key="13">
    <source>
        <dbReference type="Proteomes" id="UP000469558"/>
    </source>
</evidence>
<keyword evidence="5" id="KW-0805">Transcription regulation</keyword>
<dbReference type="SUPFAM" id="SSF57701">
    <property type="entry name" value="Zn2/Cys6 DNA-binding domain"/>
    <property type="match status" value="1"/>
</dbReference>
<sequence>MAQSANVEDTKVGQEAPAGDDEDSISKPKKSKQVPRKRVSQACDRCRSRKDKCDGKKPACSTCLSNGRECSYDANVKKRGLPEGYVRGLEKLWGLAIRDGNHIETDMLSILDGNGVEDGGSLKAWNDEGNSENLVGTWRKSQLSKELETLLSSLELAPENGKRKRVDSEVMASRKLNHSGPSKSINVDVMRFQNEENRTEIRPTWPEEQLDIRSLQEVQSRPSARQLPPRDSATILTPSYFNPSASSSTPASNTDVPDLPSETWHLLDVYFSYTHTWLPIIEKHDLLRTSYQYSQNQGSASSSSEHAVLWAAIAYAKFQHRAINNIPRAQGAVRDAVWTAERMYSHARVLIPNEEGTLELGHVQALLILTLANIGMGHLGRAWSLIGQAVRAAIDLELDKMPDSDQNSHKAKSRAKHVFLGCFAIETIIAARLGRRPHLRADDVDAVGPIDEDGLEEWDPWTDCLSVRRGSSGNSRIPASILSTFNRLVQVLKILSEAICSLGKSNHLQLSAGLLEKLHIWSRGQSSPLYFDSSAIRSDQYLSLLPHHHHLHTTYFTTLAKSQLLAHDYGRESVDLEPCTRSARQIAELVKQHSQTFGLLIVPPTYEYFVKTAYDVVNEVRSSIDNTHIVLNDWKHSLDLCLDSLEPAWPVFETLRSSASNHALSESRRKSEVAFDLITGASQVETPQSLASFETSSAYSPHPMMPVGNMQRPRTMSQNMNAPQQPLKRAVSLSRSGQGLPMPPGYEDVRSLFNQTVRPLSSSTAGMTSIDEISRACPSINQTQQPSLDPRRQPLSTVSEADTDPLANEFAALDAMEWTGNWDQSLLNLGFTDRDNMNQDFYAFCQEPDPLHPNNVFQQLAASSNAEATNFFDGSAFTNMAGAGMGMGGFGGLVSVDENEGIEAGQILQALSAAEEQRAPGTANG</sequence>
<keyword evidence="4" id="KW-0672">Quinate metabolism</keyword>
<feature type="compositionally biased region" description="Polar residues" evidence="10">
    <location>
        <begin position="712"/>
        <end position="724"/>
    </location>
</feature>
<dbReference type="Gene3D" id="4.10.240.10">
    <property type="entry name" value="Zn(2)-C6 fungal-type DNA-binding domain"/>
    <property type="match status" value="1"/>
</dbReference>
<dbReference type="GO" id="GO:0005634">
    <property type="term" value="C:nucleus"/>
    <property type="evidence" value="ECO:0007669"/>
    <property type="project" value="UniProtKB-SubCell"/>
</dbReference>
<dbReference type="GO" id="GO:0008270">
    <property type="term" value="F:zinc ion binding"/>
    <property type="evidence" value="ECO:0007669"/>
    <property type="project" value="InterPro"/>
</dbReference>
<evidence type="ECO:0000256" key="1">
    <source>
        <dbReference type="ARBA" id="ARBA00004123"/>
    </source>
</evidence>
<evidence type="ECO:0000256" key="6">
    <source>
        <dbReference type="ARBA" id="ARBA00023125"/>
    </source>
</evidence>
<name>A0A8T9C9T5_9HELO</name>
<evidence type="ECO:0000313" key="12">
    <source>
        <dbReference type="EMBL" id="TVY82371.1"/>
    </source>
</evidence>
<organism evidence="12 13">
    <name type="scientific">Lachnellula suecica</name>
    <dbReference type="NCBI Taxonomy" id="602035"/>
    <lineage>
        <taxon>Eukaryota</taxon>
        <taxon>Fungi</taxon>
        <taxon>Dikarya</taxon>
        <taxon>Ascomycota</taxon>
        <taxon>Pezizomycotina</taxon>
        <taxon>Leotiomycetes</taxon>
        <taxon>Helotiales</taxon>
        <taxon>Lachnaceae</taxon>
        <taxon>Lachnellula</taxon>
    </lineage>
</organism>
<dbReference type="InterPro" id="IPR007219">
    <property type="entry name" value="XnlR_reg_dom"/>
</dbReference>
<dbReference type="PANTHER" id="PTHR47655">
    <property type="entry name" value="QUINIC ACID UTILIZATION ACTIVATOR"/>
    <property type="match status" value="1"/>
</dbReference>
<dbReference type="CDD" id="cd12148">
    <property type="entry name" value="fungal_TF_MHR"/>
    <property type="match status" value="1"/>
</dbReference>
<feature type="domain" description="Zn(2)-C6 fungal-type" evidence="11">
    <location>
        <begin position="42"/>
        <end position="72"/>
    </location>
</feature>
<comment type="subcellular location">
    <subcellularLocation>
        <location evidence="1">Nucleus</location>
    </subcellularLocation>
</comment>
<accession>A0A8T9C9T5</accession>
<dbReference type="InterPro" id="IPR052783">
    <property type="entry name" value="Metabolic/Drug-Res_Regulator"/>
</dbReference>
<evidence type="ECO:0000259" key="11">
    <source>
        <dbReference type="PROSITE" id="PS50048"/>
    </source>
</evidence>
<dbReference type="CDD" id="cd00067">
    <property type="entry name" value="GAL4"/>
    <property type="match status" value="1"/>
</dbReference>
<keyword evidence="13" id="KW-1185">Reference proteome</keyword>
<evidence type="ECO:0000256" key="3">
    <source>
        <dbReference type="ARBA" id="ARBA00022833"/>
    </source>
</evidence>
<evidence type="ECO:0000256" key="2">
    <source>
        <dbReference type="ARBA" id="ARBA00022723"/>
    </source>
</evidence>
<evidence type="ECO:0000256" key="4">
    <source>
        <dbReference type="ARBA" id="ARBA00022911"/>
    </source>
</evidence>
<keyword evidence="9" id="KW-0539">Nucleus</keyword>
<evidence type="ECO:0000256" key="7">
    <source>
        <dbReference type="ARBA" id="ARBA00023159"/>
    </source>
</evidence>
<dbReference type="Pfam" id="PF04082">
    <property type="entry name" value="Fungal_trans"/>
    <property type="match status" value="1"/>
</dbReference>
<protein>
    <submittedName>
        <fullName evidence="12">Quinic acid utilization activator</fullName>
    </submittedName>
</protein>
<dbReference type="GO" id="GO:0000981">
    <property type="term" value="F:DNA-binding transcription factor activity, RNA polymerase II-specific"/>
    <property type="evidence" value="ECO:0007669"/>
    <property type="project" value="InterPro"/>
</dbReference>
<dbReference type="GO" id="GO:0006351">
    <property type="term" value="P:DNA-templated transcription"/>
    <property type="evidence" value="ECO:0007669"/>
    <property type="project" value="InterPro"/>
</dbReference>
<feature type="region of interest" description="Disordered" evidence="10">
    <location>
        <begin position="215"/>
        <end position="257"/>
    </location>
</feature>
<feature type="region of interest" description="Disordered" evidence="10">
    <location>
        <begin position="696"/>
        <end position="740"/>
    </location>
</feature>
<dbReference type="PROSITE" id="PS00463">
    <property type="entry name" value="ZN2_CY6_FUNGAL_1"/>
    <property type="match status" value="1"/>
</dbReference>
<reference evidence="12 13" key="1">
    <citation type="submission" date="2018-05" db="EMBL/GenBank/DDBJ databases">
        <title>Genome sequencing and assembly of the regulated plant pathogen Lachnellula willkommii and related sister species for the development of diagnostic species identification markers.</title>
        <authorList>
            <person name="Giroux E."/>
            <person name="Bilodeau G."/>
        </authorList>
    </citation>
    <scope>NUCLEOTIDE SEQUENCE [LARGE SCALE GENOMIC DNA]</scope>
    <source>
        <strain evidence="12 13">CBS 268.59</strain>
    </source>
</reference>
<dbReference type="GO" id="GO:0003677">
    <property type="term" value="F:DNA binding"/>
    <property type="evidence" value="ECO:0007669"/>
    <property type="project" value="UniProtKB-KW"/>
</dbReference>